<keyword evidence="9" id="KW-0170">Cobalt</keyword>
<dbReference type="CDD" id="cd03894">
    <property type="entry name" value="M20_ArgE"/>
    <property type="match status" value="1"/>
</dbReference>
<evidence type="ECO:0000256" key="1">
    <source>
        <dbReference type="ARBA" id="ARBA00001947"/>
    </source>
</evidence>
<evidence type="ECO:0000256" key="6">
    <source>
        <dbReference type="ARBA" id="ARBA00022723"/>
    </source>
</evidence>
<dbReference type="EC" id="3.5.1.16" evidence="11"/>
<keyword evidence="3" id="KW-0963">Cytoplasm</keyword>
<evidence type="ECO:0000256" key="2">
    <source>
        <dbReference type="ARBA" id="ARBA00005691"/>
    </source>
</evidence>
<dbReference type="Pfam" id="PF07687">
    <property type="entry name" value="M20_dimer"/>
    <property type="match status" value="1"/>
</dbReference>
<protein>
    <submittedName>
        <fullName evidence="11">Acetylornithine deacetylase</fullName>
        <ecNumber evidence="11">3.5.1.16</ecNumber>
    </submittedName>
</protein>
<proteinExistence type="inferred from homology"/>
<keyword evidence="12" id="KW-1185">Reference proteome</keyword>
<dbReference type="GO" id="GO:0008777">
    <property type="term" value="F:acetylornithine deacetylase activity"/>
    <property type="evidence" value="ECO:0007669"/>
    <property type="project" value="UniProtKB-EC"/>
</dbReference>
<reference evidence="11 12" key="1">
    <citation type="submission" date="2023-10" db="EMBL/GenBank/DDBJ databases">
        <title>Characteristics and mechanism of a salt-tolerant marine origin heterotrophic nitrifying- aerobic denitrifying bacteria Marinobacter xestospongiae HN1.</title>
        <authorList>
            <person name="Qi R."/>
        </authorList>
    </citation>
    <scope>NUCLEOTIDE SEQUENCE [LARGE SCALE GENOMIC DNA]</scope>
    <source>
        <strain evidence="11 12">HN1</strain>
    </source>
</reference>
<keyword evidence="5" id="KW-0028">Amino-acid biosynthesis</keyword>
<evidence type="ECO:0000256" key="3">
    <source>
        <dbReference type="ARBA" id="ARBA00022490"/>
    </source>
</evidence>
<keyword evidence="7 11" id="KW-0378">Hydrolase</keyword>
<evidence type="ECO:0000259" key="10">
    <source>
        <dbReference type="Pfam" id="PF07687"/>
    </source>
</evidence>
<dbReference type="NCBIfam" id="TIGR01892">
    <property type="entry name" value="AcOrn-deacetyl"/>
    <property type="match status" value="1"/>
</dbReference>
<dbReference type="PROSITE" id="PS00759">
    <property type="entry name" value="ARGE_DAPE_CPG2_2"/>
    <property type="match status" value="1"/>
</dbReference>
<gene>
    <name evidence="11" type="primary">argE</name>
    <name evidence="11" type="ORF">RYS15_07795</name>
</gene>
<evidence type="ECO:0000256" key="8">
    <source>
        <dbReference type="ARBA" id="ARBA00022833"/>
    </source>
</evidence>
<dbReference type="SUPFAM" id="SSF55031">
    <property type="entry name" value="Bacterial exopeptidase dimerisation domain"/>
    <property type="match status" value="1"/>
</dbReference>
<keyword evidence="8" id="KW-0862">Zinc</keyword>
<keyword evidence="6" id="KW-0479">Metal-binding</keyword>
<dbReference type="RefSeq" id="WP_316973327.1">
    <property type="nucleotide sequence ID" value="NZ_JAWIIJ010000004.1"/>
</dbReference>
<dbReference type="InterPro" id="IPR001261">
    <property type="entry name" value="ArgE/DapE_CS"/>
</dbReference>
<organism evidence="11 12">
    <name type="scientific">Marinobacter xestospongiae</name>
    <dbReference type="NCBI Taxonomy" id="994319"/>
    <lineage>
        <taxon>Bacteria</taxon>
        <taxon>Pseudomonadati</taxon>
        <taxon>Pseudomonadota</taxon>
        <taxon>Gammaproteobacteria</taxon>
        <taxon>Pseudomonadales</taxon>
        <taxon>Marinobacteraceae</taxon>
        <taxon>Marinobacter</taxon>
    </lineage>
</organism>
<dbReference type="InterPro" id="IPR011650">
    <property type="entry name" value="Peptidase_M20_dimer"/>
</dbReference>
<dbReference type="Proteomes" id="UP001269819">
    <property type="component" value="Unassembled WGS sequence"/>
</dbReference>
<comment type="caution">
    <text evidence="11">The sequence shown here is derived from an EMBL/GenBank/DDBJ whole genome shotgun (WGS) entry which is preliminary data.</text>
</comment>
<dbReference type="HAMAP" id="MF_01108">
    <property type="entry name" value="ArgE"/>
    <property type="match status" value="1"/>
</dbReference>
<dbReference type="InterPro" id="IPR010169">
    <property type="entry name" value="AcOrn-deacetyl"/>
</dbReference>
<dbReference type="InterPro" id="IPR002933">
    <property type="entry name" value="Peptidase_M20"/>
</dbReference>
<dbReference type="InterPro" id="IPR036264">
    <property type="entry name" value="Bact_exopeptidase_dim_dom"/>
</dbReference>
<dbReference type="EMBL" id="JAWIIJ010000004">
    <property type="protein sequence ID" value="MDV2078583.1"/>
    <property type="molecule type" value="Genomic_DNA"/>
</dbReference>
<sequence length="389" mass="42591">MTQADPVATPPDIQTMLARLIALPSVSSASPEWDQSNAAVINLLEEWLQPLGFRTEVLPVPGRDGKFNLVATLGSGPGGLVLSGHTDTVPYDPSRWQSDPFTLTERDDRWYGLGTCDMKGFFALAIEAARELAGKKLKQPLILLATADEESSMDGARALAEAGYPKARYAVIGEPTNLRPIRMHKGIMMERLAFEGQSGHSSNPALGRNALEGMHQAMSELLALRADWQARYRNPAFEVAVPTLNLGCIHGGDNPNRICRRCELHFDLRPLPGMAMTELREAILERLQPLARARQLDLTFEPLFDGVPPFETAADAELVKACEALTGHRAEAVAFATEAPWLQKLGMETLVLGPGSIDQAHQPDEFLALSQVAPTVTLLRQLIQRFCLE</sequence>
<evidence type="ECO:0000313" key="11">
    <source>
        <dbReference type="EMBL" id="MDV2078583.1"/>
    </source>
</evidence>
<dbReference type="Gene3D" id="3.40.630.10">
    <property type="entry name" value="Zn peptidases"/>
    <property type="match status" value="1"/>
</dbReference>
<evidence type="ECO:0000256" key="9">
    <source>
        <dbReference type="ARBA" id="ARBA00023285"/>
    </source>
</evidence>
<dbReference type="PANTHER" id="PTHR43808">
    <property type="entry name" value="ACETYLORNITHINE DEACETYLASE"/>
    <property type="match status" value="1"/>
</dbReference>
<evidence type="ECO:0000313" key="12">
    <source>
        <dbReference type="Proteomes" id="UP001269819"/>
    </source>
</evidence>
<accession>A0ABU3VWB9</accession>
<keyword evidence="4" id="KW-0055">Arginine biosynthesis</keyword>
<dbReference type="InterPro" id="IPR050072">
    <property type="entry name" value="Peptidase_M20A"/>
</dbReference>
<dbReference type="PANTHER" id="PTHR43808:SF1">
    <property type="entry name" value="ACETYLORNITHINE DEACETYLASE"/>
    <property type="match status" value="1"/>
</dbReference>
<comment type="cofactor">
    <cofactor evidence="1">
        <name>Zn(2+)</name>
        <dbReference type="ChEBI" id="CHEBI:29105"/>
    </cofactor>
</comment>
<evidence type="ECO:0000256" key="5">
    <source>
        <dbReference type="ARBA" id="ARBA00022605"/>
    </source>
</evidence>
<evidence type="ECO:0000256" key="7">
    <source>
        <dbReference type="ARBA" id="ARBA00022801"/>
    </source>
</evidence>
<name>A0ABU3VWB9_9GAMM</name>
<dbReference type="NCBIfam" id="NF003474">
    <property type="entry name" value="PRK05111.1"/>
    <property type="match status" value="1"/>
</dbReference>
<evidence type="ECO:0000256" key="4">
    <source>
        <dbReference type="ARBA" id="ARBA00022571"/>
    </source>
</evidence>
<dbReference type="SUPFAM" id="SSF53187">
    <property type="entry name" value="Zn-dependent exopeptidases"/>
    <property type="match status" value="1"/>
</dbReference>
<dbReference type="Gene3D" id="3.30.70.360">
    <property type="match status" value="1"/>
</dbReference>
<feature type="domain" description="Peptidase M20 dimerisation" evidence="10">
    <location>
        <begin position="183"/>
        <end position="291"/>
    </location>
</feature>
<dbReference type="Pfam" id="PF01546">
    <property type="entry name" value="Peptidase_M20"/>
    <property type="match status" value="1"/>
</dbReference>
<comment type="similarity">
    <text evidence="2">Belongs to the peptidase M20A family. ArgE subfamily.</text>
</comment>